<dbReference type="SUPFAM" id="SSF48452">
    <property type="entry name" value="TPR-like"/>
    <property type="match status" value="2"/>
</dbReference>
<dbReference type="Gene3D" id="3.40.50.300">
    <property type="entry name" value="P-loop containing nucleotide triphosphate hydrolases"/>
    <property type="match status" value="1"/>
</dbReference>
<keyword evidence="10" id="KW-1185">Reference proteome</keyword>
<feature type="compositionally biased region" description="Pro residues" evidence="5">
    <location>
        <begin position="250"/>
        <end position="260"/>
    </location>
</feature>
<feature type="domain" description="OmpR/PhoB-type" evidence="7">
    <location>
        <begin position="20"/>
        <end position="94"/>
    </location>
</feature>
<dbReference type="GO" id="GO:0043531">
    <property type="term" value="F:ADP binding"/>
    <property type="evidence" value="ECO:0007669"/>
    <property type="project" value="InterPro"/>
</dbReference>
<dbReference type="InterPro" id="IPR019734">
    <property type="entry name" value="TPR_rpt"/>
</dbReference>
<dbReference type="SMART" id="SM00382">
    <property type="entry name" value="AAA"/>
    <property type="match status" value="1"/>
</dbReference>
<organism evidence="9 10">
    <name type="scientific">Streptosporangium roseum (strain ATCC 12428 / DSM 43021 / JCM 3005 / KCTC 9067 / NCIMB 10171 / NRRL 2505 / NI 9100)</name>
    <dbReference type="NCBI Taxonomy" id="479432"/>
    <lineage>
        <taxon>Bacteria</taxon>
        <taxon>Bacillati</taxon>
        <taxon>Actinomycetota</taxon>
        <taxon>Actinomycetes</taxon>
        <taxon>Streptosporangiales</taxon>
        <taxon>Streptosporangiaceae</taxon>
        <taxon>Streptosporangium</taxon>
    </lineage>
</organism>
<dbReference type="Pfam" id="PF03704">
    <property type="entry name" value="BTAD"/>
    <property type="match status" value="1"/>
</dbReference>
<dbReference type="InterPro" id="IPR001867">
    <property type="entry name" value="OmpR/PhoB-type_DNA-bd"/>
</dbReference>
<dbReference type="InterPro" id="IPR002182">
    <property type="entry name" value="NB-ARC"/>
</dbReference>
<dbReference type="SMART" id="SM00028">
    <property type="entry name" value="TPR"/>
    <property type="match status" value="4"/>
</dbReference>
<dbReference type="SUPFAM" id="SSF46894">
    <property type="entry name" value="C-terminal effector domain of the bipartite response regulators"/>
    <property type="match status" value="1"/>
</dbReference>
<keyword evidence="4" id="KW-0804">Transcription</keyword>
<feature type="region of interest" description="Disordered" evidence="5">
    <location>
        <begin position="991"/>
        <end position="1021"/>
    </location>
</feature>
<dbReference type="InterPro" id="IPR027417">
    <property type="entry name" value="P-loop_NTPase"/>
</dbReference>
<dbReference type="InterPro" id="IPR016032">
    <property type="entry name" value="Sig_transdc_resp-reg_C-effctor"/>
</dbReference>
<reference evidence="9 10" key="1">
    <citation type="journal article" date="2010" name="Stand. Genomic Sci.">
        <title>Complete genome sequence of Streptosporangium roseum type strain (NI 9100).</title>
        <authorList>
            <person name="Nolan M."/>
            <person name="Sikorski J."/>
            <person name="Jando M."/>
            <person name="Lucas S."/>
            <person name="Lapidus A."/>
            <person name="Glavina Del Rio T."/>
            <person name="Chen F."/>
            <person name="Tice H."/>
            <person name="Pitluck S."/>
            <person name="Cheng J.F."/>
            <person name="Chertkov O."/>
            <person name="Sims D."/>
            <person name="Meincke L."/>
            <person name="Brettin T."/>
            <person name="Han C."/>
            <person name="Detter J.C."/>
            <person name="Bruce D."/>
            <person name="Goodwin L."/>
            <person name="Land M."/>
            <person name="Hauser L."/>
            <person name="Chang Y.J."/>
            <person name="Jeffries C.D."/>
            <person name="Ivanova N."/>
            <person name="Mavromatis K."/>
            <person name="Mikhailova N."/>
            <person name="Chen A."/>
            <person name="Palaniappan K."/>
            <person name="Chain P."/>
            <person name="Rohde M."/>
            <person name="Goker M."/>
            <person name="Bristow J."/>
            <person name="Eisen J.A."/>
            <person name="Markowitz V."/>
            <person name="Hugenholtz P."/>
            <person name="Kyrpides N.C."/>
            <person name="Klenk H.P."/>
        </authorList>
    </citation>
    <scope>NUCLEOTIDE SEQUENCE [LARGE SCALE GENOMIC DNA]</scope>
    <source>
        <strain evidence="10">ATCC 12428 / DSM 43021 / JCM 3005 / NI 9100</strain>
    </source>
</reference>
<dbReference type="OrthoDB" id="5521887at2"/>
<dbReference type="InterPro" id="IPR011990">
    <property type="entry name" value="TPR-like_helical_dom_sf"/>
</dbReference>
<dbReference type="KEGG" id="sro:Sros_5783"/>
<dbReference type="InterPro" id="IPR051677">
    <property type="entry name" value="AfsR-DnrI-RedD_regulator"/>
</dbReference>
<dbReference type="eggNOG" id="COG3903">
    <property type="taxonomic scope" value="Bacteria"/>
</dbReference>
<evidence type="ECO:0000256" key="4">
    <source>
        <dbReference type="ARBA" id="ARBA00023163"/>
    </source>
</evidence>
<dbReference type="InterPro" id="IPR005158">
    <property type="entry name" value="BTAD"/>
</dbReference>
<dbReference type="GO" id="GO:0006355">
    <property type="term" value="P:regulation of DNA-templated transcription"/>
    <property type="evidence" value="ECO:0007669"/>
    <property type="project" value="InterPro"/>
</dbReference>
<dbReference type="HOGENOM" id="CLU_004665_2_0_11"/>
<sequence>MVVDQPTFSVLGALDVRASGRPLRIAGTKPRILLASLLLHANHVVGADLLVEVLWPRHRPRSAHANLRTYVSSLRGVLDAAGARIQARPPGYVIELAPGQLDALLFADLIARARAAGRTEEAFDGLSRALGLWRGTPLADLPGSPLWDGRLQSLAELRLGAAEELIALRMARGRYADAIGELRGLLKEHPFREDLWQRLILALHWSGRQAEALHAYATVRRQLVTELGIEPGTDLRRAHAAVLAGELPPAATPPDLPPPAAETVSGPPSRAETVAGPPPPAETVPHHLPAVPAPGSTPHQLPSDIPDFTGRSEDVAVLTRALSPVERPPDGPPSIVVVVGPPGVGKSALAVHCAHAVRTGYPGGQLYLDLGGTEYAPADPGELLAEALRALGVGEAGLPCTVRERSALYRSLLAERPMLVLLDDAAGAAQVRPLLPGNGCAVLVTSRRRITELPGALQLELDVLSPEEAEELLGRIVGSERLGREREAASAILRACGYLPLAVRVAGARLAGRPRWSLGVLRQRLEDEAGRLGELRAGDLEVRGSFDRSYRLLPDDAALAFRALGLLGPQSLPGWVVDAVLDRHRADDVTDVLVDVNLLQLVGTDPIGQPRYRLHDLVRCNAREKAGGAPERHALIRVLGAWMATTESATARLPTTLFSLTSARATRWNLAEDTLGRLTADPLSWFDVEHEALVGAVRLAVDAGLAEPAWGLAAALVPYFDLRCHFEEWQSTHRIALDAARLAQDRYGEAAMLRGLAQVCLYQDRYAEATEMFRRSLTIFHELGDVRGEATSICGLGAVNQFCGEHLRALAYFRRALAMFLAMGDQSGEAYARQAIGRVCLASGDPGQASKWLGEALRLARELGDSHREGCVSMQFGRLHDLAAEPERAMRFQGHALDIFEGLGDLHCGAYAMQSLGGLQVVRGDQSHASDQLERSLLIFQRLGDRSGEAATVQKLGELHRSAGRTRLAQDYLHHALALRRELRGGADLAGVAEPSAPSGDGWWSRDAVPPPLVLDGNAVE</sequence>
<evidence type="ECO:0000256" key="3">
    <source>
        <dbReference type="ARBA" id="ARBA00023125"/>
    </source>
</evidence>
<dbReference type="Pfam" id="PF00931">
    <property type="entry name" value="NB-ARC"/>
    <property type="match status" value="1"/>
</dbReference>
<comment type="similarity">
    <text evidence="1">Belongs to the AfsR/DnrI/RedD regulatory family.</text>
</comment>
<dbReference type="EMBL" id="CP001814">
    <property type="protein sequence ID" value="ACZ88529.1"/>
    <property type="molecule type" value="Genomic_DNA"/>
</dbReference>
<dbReference type="InterPro" id="IPR003593">
    <property type="entry name" value="AAA+_ATPase"/>
</dbReference>
<evidence type="ECO:0000259" key="7">
    <source>
        <dbReference type="SMART" id="SM00862"/>
    </source>
</evidence>
<dbReference type="PANTHER" id="PTHR35807:SF1">
    <property type="entry name" value="TRANSCRIPTIONAL REGULATOR REDD"/>
    <property type="match status" value="1"/>
</dbReference>
<protein>
    <submittedName>
        <fullName evidence="9">Transcriptional regulator, SARP family</fullName>
    </submittedName>
</protein>
<name>D2ASK6_STRRD</name>
<dbReference type="PANTHER" id="PTHR35807">
    <property type="entry name" value="TRANSCRIPTIONAL REGULATOR REDD-RELATED"/>
    <property type="match status" value="1"/>
</dbReference>
<evidence type="ECO:0000313" key="9">
    <source>
        <dbReference type="EMBL" id="ACZ88529.1"/>
    </source>
</evidence>
<keyword evidence="2" id="KW-0805">Transcription regulation</keyword>
<accession>D2ASK6</accession>
<dbReference type="Gene3D" id="1.25.40.10">
    <property type="entry name" value="Tetratricopeptide repeat domain"/>
    <property type="match status" value="2"/>
</dbReference>
<evidence type="ECO:0000259" key="6">
    <source>
        <dbReference type="SMART" id="SM00382"/>
    </source>
</evidence>
<proteinExistence type="inferred from homology"/>
<dbReference type="Pfam" id="PF13424">
    <property type="entry name" value="TPR_12"/>
    <property type="match status" value="1"/>
</dbReference>
<dbReference type="InterPro" id="IPR036388">
    <property type="entry name" value="WH-like_DNA-bd_sf"/>
</dbReference>
<dbReference type="SUPFAM" id="SSF52540">
    <property type="entry name" value="P-loop containing nucleoside triphosphate hydrolases"/>
    <property type="match status" value="1"/>
</dbReference>
<dbReference type="AlphaFoldDB" id="D2ASK6"/>
<dbReference type="RefSeq" id="WP_012892265.1">
    <property type="nucleotide sequence ID" value="NC_013595.1"/>
</dbReference>
<keyword evidence="3" id="KW-0238">DNA-binding</keyword>
<evidence type="ECO:0000259" key="8">
    <source>
        <dbReference type="SMART" id="SM01043"/>
    </source>
</evidence>
<dbReference type="Gene3D" id="1.10.10.10">
    <property type="entry name" value="Winged helix-like DNA-binding domain superfamily/Winged helix DNA-binding domain"/>
    <property type="match status" value="1"/>
</dbReference>
<dbReference type="eggNOG" id="COG3629">
    <property type="taxonomic scope" value="Bacteria"/>
</dbReference>
<dbReference type="STRING" id="479432.Sros_5783"/>
<evidence type="ECO:0000256" key="1">
    <source>
        <dbReference type="ARBA" id="ARBA00005820"/>
    </source>
</evidence>
<dbReference type="GO" id="GO:0003677">
    <property type="term" value="F:DNA binding"/>
    <property type="evidence" value="ECO:0007669"/>
    <property type="project" value="UniProtKB-KW"/>
</dbReference>
<dbReference type="Proteomes" id="UP000002029">
    <property type="component" value="Chromosome"/>
</dbReference>
<dbReference type="SMART" id="SM01043">
    <property type="entry name" value="BTAD"/>
    <property type="match status" value="1"/>
</dbReference>
<feature type="region of interest" description="Disordered" evidence="5">
    <location>
        <begin position="247"/>
        <end position="300"/>
    </location>
</feature>
<evidence type="ECO:0000256" key="5">
    <source>
        <dbReference type="SAM" id="MobiDB-lite"/>
    </source>
</evidence>
<evidence type="ECO:0000313" key="10">
    <source>
        <dbReference type="Proteomes" id="UP000002029"/>
    </source>
</evidence>
<evidence type="ECO:0000256" key="2">
    <source>
        <dbReference type="ARBA" id="ARBA00023015"/>
    </source>
</evidence>
<dbReference type="SMART" id="SM00862">
    <property type="entry name" value="Trans_reg_C"/>
    <property type="match status" value="1"/>
</dbReference>
<dbReference type="PRINTS" id="PR00364">
    <property type="entry name" value="DISEASERSIST"/>
</dbReference>
<gene>
    <name evidence="9" type="ordered locus">Sros_5783</name>
</gene>
<feature type="domain" description="Bacterial transcriptional activator" evidence="8">
    <location>
        <begin position="101"/>
        <end position="243"/>
    </location>
</feature>
<dbReference type="CDD" id="cd15831">
    <property type="entry name" value="BTAD"/>
    <property type="match status" value="1"/>
</dbReference>
<dbReference type="GO" id="GO:0000160">
    <property type="term" value="P:phosphorelay signal transduction system"/>
    <property type="evidence" value="ECO:0007669"/>
    <property type="project" value="InterPro"/>
</dbReference>
<feature type="domain" description="AAA+ ATPase" evidence="6">
    <location>
        <begin position="332"/>
        <end position="467"/>
    </location>
</feature>